<feature type="domain" description="NfeD-like C-terminal" evidence="6">
    <location>
        <begin position="95"/>
        <end position="148"/>
    </location>
</feature>
<feature type="transmembrane region" description="Helical" evidence="5">
    <location>
        <begin position="12"/>
        <end position="28"/>
    </location>
</feature>
<dbReference type="Pfam" id="PF01957">
    <property type="entry name" value="NfeD"/>
    <property type="match status" value="1"/>
</dbReference>
<evidence type="ECO:0000256" key="1">
    <source>
        <dbReference type="ARBA" id="ARBA00004141"/>
    </source>
</evidence>
<dbReference type="Gene3D" id="2.40.50.140">
    <property type="entry name" value="Nucleic acid-binding proteins"/>
    <property type="match status" value="1"/>
</dbReference>
<keyword evidence="4 5" id="KW-0472">Membrane</keyword>
<comment type="subcellular location">
    <subcellularLocation>
        <location evidence="1">Membrane</location>
        <topology evidence="1">Multi-pass membrane protein</topology>
    </subcellularLocation>
</comment>
<protein>
    <recommendedName>
        <fullName evidence="6">NfeD-like C-terminal domain-containing protein</fullName>
    </recommendedName>
</protein>
<accession>A0A2W5M189</accession>
<evidence type="ECO:0000259" key="6">
    <source>
        <dbReference type="Pfam" id="PF01957"/>
    </source>
</evidence>
<comment type="caution">
    <text evidence="7">The sequence shown here is derived from an EMBL/GenBank/DDBJ whole genome shotgun (WGS) entry which is preliminary data.</text>
</comment>
<keyword evidence="2 5" id="KW-0812">Transmembrane</keyword>
<evidence type="ECO:0000256" key="4">
    <source>
        <dbReference type="ARBA" id="ARBA00023136"/>
    </source>
</evidence>
<evidence type="ECO:0000313" key="8">
    <source>
        <dbReference type="Proteomes" id="UP000249046"/>
    </source>
</evidence>
<proteinExistence type="predicted"/>
<dbReference type="InterPro" id="IPR012340">
    <property type="entry name" value="NA-bd_OB-fold"/>
</dbReference>
<evidence type="ECO:0000256" key="3">
    <source>
        <dbReference type="ARBA" id="ARBA00022989"/>
    </source>
</evidence>
<reference evidence="7 8" key="1">
    <citation type="submission" date="2017-08" db="EMBL/GenBank/DDBJ databases">
        <title>Infants hospitalized years apart are colonized by the same room-sourced microbial strains.</title>
        <authorList>
            <person name="Brooks B."/>
            <person name="Olm M.R."/>
            <person name="Firek B.A."/>
            <person name="Baker R."/>
            <person name="Thomas B.C."/>
            <person name="Morowitz M.J."/>
            <person name="Banfield J.F."/>
        </authorList>
    </citation>
    <scope>NUCLEOTIDE SEQUENCE [LARGE SCALE GENOMIC DNA]</scope>
    <source>
        <strain evidence="7">S2_005_003_R2_42</strain>
    </source>
</reference>
<gene>
    <name evidence="7" type="ORF">DI564_11150</name>
</gene>
<evidence type="ECO:0000313" key="7">
    <source>
        <dbReference type="EMBL" id="PZQ13447.1"/>
    </source>
</evidence>
<dbReference type="PANTHER" id="PTHR33507">
    <property type="entry name" value="INNER MEMBRANE PROTEIN YBBJ"/>
    <property type="match status" value="1"/>
</dbReference>
<organism evidence="7 8">
    <name type="scientific">Rhodanobacter denitrificans</name>
    <dbReference type="NCBI Taxonomy" id="666685"/>
    <lineage>
        <taxon>Bacteria</taxon>
        <taxon>Pseudomonadati</taxon>
        <taxon>Pseudomonadota</taxon>
        <taxon>Gammaproteobacteria</taxon>
        <taxon>Lysobacterales</taxon>
        <taxon>Rhodanobacteraceae</taxon>
        <taxon>Rhodanobacter</taxon>
    </lineage>
</organism>
<keyword evidence="3 5" id="KW-1133">Transmembrane helix</keyword>
<dbReference type="Proteomes" id="UP000249046">
    <property type="component" value="Unassembled WGS sequence"/>
</dbReference>
<evidence type="ECO:0000256" key="2">
    <source>
        <dbReference type="ARBA" id="ARBA00022692"/>
    </source>
</evidence>
<evidence type="ECO:0000256" key="5">
    <source>
        <dbReference type="SAM" id="Phobius"/>
    </source>
</evidence>
<dbReference type="AlphaFoldDB" id="A0A2W5M189"/>
<sequence>MNWLPDGLSLHYGWWLAALVLIGAEIIAPGYFLLWIGLSAALMGVLTLLAPDLAPLVQAIVFALLSLATCLVYWKYIRPAAEQRDDQPLLNRKGERMLGRRLIVAEAIVNGRGKVRVGDTVWLAEGADAPVGATVEVIGINGTTLKVRGADSV</sequence>
<dbReference type="InterPro" id="IPR052165">
    <property type="entry name" value="Membrane_assoc_protease"/>
</dbReference>
<dbReference type="InterPro" id="IPR002810">
    <property type="entry name" value="NfeD-like_C"/>
</dbReference>
<feature type="transmembrane region" description="Helical" evidence="5">
    <location>
        <begin position="56"/>
        <end position="74"/>
    </location>
</feature>
<name>A0A2W5M189_9GAMM</name>
<dbReference type="PANTHER" id="PTHR33507:SF3">
    <property type="entry name" value="INNER MEMBRANE PROTEIN YBBJ"/>
    <property type="match status" value="1"/>
</dbReference>
<dbReference type="GO" id="GO:0005886">
    <property type="term" value="C:plasma membrane"/>
    <property type="evidence" value="ECO:0007669"/>
    <property type="project" value="TreeGrafter"/>
</dbReference>
<dbReference type="EMBL" id="QFPO01000009">
    <property type="protein sequence ID" value="PZQ13447.1"/>
    <property type="molecule type" value="Genomic_DNA"/>
</dbReference>